<evidence type="ECO:0000256" key="1">
    <source>
        <dbReference type="ARBA" id="ARBA00005059"/>
    </source>
</evidence>
<dbReference type="AlphaFoldDB" id="A0A0H4J1L1"/>
<dbReference type="Proteomes" id="UP000066549">
    <property type="component" value="Chromosome"/>
</dbReference>
<feature type="domain" description="Tetrapyrrole biosynthesis glutamyl-tRNA reductase dimerisation" evidence="15">
    <location>
        <begin position="320"/>
        <end position="398"/>
    </location>
</feature>
<feature type="binding site" evidence="9 12">
    <location>
        <begin position="184"/>
        <end position="189"/>
    </location>
    <ligand>
        <name>NADP(+)</name>
        <dbReference type="ChEBI" id="CHEBI:58349"/>
    </ligand>
</feature>
<evidence type="ECO:0000256" key="5">
    <source>
        <dbReference type="ARBA" id="ARBA00023002"/>
    </source>
</evidence>
<dbReference type="SUPFAM" id="SSF69742">
    <property type="entry name" value="Glutamyl tRNA-reductase catalytic, N-terminal domain"/>
    <property type="match status" value="1"/>
</dbReference>
<comment type="domain">
    <text evidence="9">Possesses an unusual extended V-shaped dimeric structure with each monomer consisting of three distinct domains arranged along a curved 'spinal' alpha-helix. The N-terminal catalytic domain specifically recognizes the glutamate moiety of the substrate. The second domain is the NADPH-binding domain, and the third C-terminal domain is responsible for dimerization.</text>
</comment>
<reference evidence="18 19" key="1">
    <citation type="submission" date="2015-03" db="EMBL/GenBank/DDBJ databases">
        <title>Comparative analysis of the OM43 clade including a novel species from Red Sea uncovers genomic and metabolic diversity among marine methylotrophs.</title>
        <authorList>
            <person name="Jimenez-Infante F."/>
            <person name="Ngugi D.K."/>
            <person name="Vinu M."/>
            <person name="Alam I."/>
            <person name="Kamau A."/>
            <person name="Blom J."/>
            <person name="Bajic V.B."/>
            <person name="Stingl U."/>
        </authorList>
    </citation>
    <scope>NUCLEOTIDE SEQUENCE [LARGE SCALE GENOMIC DNA]</scope>
    <source>
        <strain evidence="18 19">MBRSH7</strain>
    </source>
</reference>
<comment type="function">
    <text evidence="9">Catalyzes the NADPH-dependent reduction of glutamyl-tRNA(Glu) to glutamate 1-semialdehyde (GSA).</text>
</comment>
<evidence type="ECO:0000256" key="2">
    <source>
        <dbReference type="ARBA" id="ARBA00005916"/>
    </source>
</evidence>
<dbReference type="Pfam" id="PF01488">
    <property type="entry name" value="Shikimate_DH"/>
    <property type="match status" value="1"/>
</dbReference>
<dbReference type="HAMAP" id="MF_00087">
    <property type="entry name" value="Glu_tRNA_reductase"/>
    <property type="match status" value="1"/>
</dbReference>
<dbReference type="PATRIC" id="fig|1623450.3.peg.820"/>
<comment type="similarity">
    <text evidence="2 9 14">Belongs to the glutamyl-tRNA reductase family.</text>
</comment>
<dbReference type="FunFam" id="3.30.460.30:FF:000001">
    <property type="entry name" value="Glutamyl-tRNA reductase"/>
    <property type="match status" value="1"/>
</dbReference>
<protein>
    <recommendedName>
        <fullName evidence="8 9">Glutamyl-tRNA reductase</fullName>
        <shortName evidence="9">GluTR</shortName>
        <ecNumber evidence="3 9">1.2.1.70</ecNumber>
    </recommendedName>
</protein>
<dbReference type="GO" id="GO:0050661">
    <property type="term" value="F:NADP binding"/>
    <property type="evidence" value="ECO:0007669"/>
    <property type="project" value="InterPro"/>
</dbReference>
<evidence type="ECO:0000256" key="3">
    <source>
        <dbReference type="ARBA" id="ARBA00012970"/>
    </source>
</evidence>
<dbReference type="InterPro" id="IPR015895">
    <property type="entry name" value="4pyrrol_synth_GluRdtase_N"/>
</dbReference>
<dbReference type="SUPFAM" id="SSF51735">
    <property type="entry name" value="NAD(P)-binding Rossmann-fold domains"/>
    <property type="match status" value="1"/>
</dbReference>
<evidence type="ECO:0000256" key="12">
    <source>
        <dbReference type="PIRSR" id="PIRSR000445-3"/>
    </source>
</evidence>
<dbReference type="EMBL" id="CP011002">
    <property type="protein sequence ID" value="AKO65910.1"/>
    <property type="molecule type" value="Genomic_DNA"/>
</dbReference>
<dbReference type="PROSITE" id="PS00747">
    <property type="entry name" value="GLUTR"/>
    <property type="match status" value="1"/>
</dbReference>
<feature type="binding site" evidence="9 11">
    <location>
        <position position="104"/>
    </location>
    <ligand>
        <name>substrate</name>
    </ligand>
</feature>
<keyword evidence="6 9" id="KW-0627">Porphyrin biosynthesis</keyword>
<dbReference type="Pfam" id="PF05201">
    <property type="entry name" value="GlutR_N"/>
    <property type="match status" value="1"/>
</dbReference>
<evidence type="ECO:0000259" key="15">
    <source>
        <dbReference type="Pfam" id="PF00745"/>
    </source>
</evidence>
<feature type="site" description="Important for activity" evidence="9 13">
    <location>
        <position position="94"/>
    </location>
</feature>
<dbReference type="GO" id="GO:0008883">
    <property type="term" value="F:glutamyl-tRNA reductase activity"/>
    <property type="evidence" value="ECO:0007669"/>
    <property type="project" value="UniProtKB-UniRule"/>
</dbReference>
<evidence type="ECO:0000256" key="9">
    <source>
        <dbReference type="HAMAP-Rule" id="MF_00087"/>
    </source>
</evidence>
<accession>A0A0H4J1L1</accession>
<feature type="binding site" evidence="9 11">
    <location>
        <begin position="109"/>
        <end position="111"/>
    </location>
    <ligand>
        <name>substrate</name>
    </ligand>
</feature>
<evidence type="ECO:0000259" key="17">
    <source>
        <dbReference type="Pfam" id="PF05201"/>
    </source>
</evidence>
<dbReference type="InterPro" id="IPR036291">
    <property type="entry name" value="NAD(P)-bd_dom_sf"/>
</dbReference>
<feature type="binding site" evidence="9 11">
    <location>
        <position position="115"/>
    </location>
    <ligand>
        <name>substrate</name>
    </ligand>
</feature>
<dbReference type="Pfam" id="PF00745">
    <property type="entry name" value="GlutR_dimer"/>
    <property type="match status" value="1"/>
</dbReference>
<feature type="active site" description="Nucleophile" evidence="9 10">
    <location>
        <position position="49"/>
    </location>
</feature>
<comment type="miscellaneous">
    <text evidence="9">During catalysis, the active site Cys acts as a nucleophile attacking the alpha-carbonyl group of tRNA-bound glutamate with the formation of a thioester intermediate between enzyme and glutamate, and the concomitant release of tRNA(Glu). The thioester intermediate is finally reduced by direct hydride transfer from NADPH, to form the product GSA.</text>
</comment>
<dbReference type="PANTHER" id="PTHR43013:SF1">
    <property type="entry name" value="GLUTAMYL-TRNA REDUCTASE"/>
    <property type="match status" value="1"/>
</dbReference>
<dbReference type="FunFam" id="3.40.50.720:FF:000031">
    <property type="entry name" value="Glutamyl-tRNA reductase"/>
    <property type="match status" value="1"/>
</dbReference>
<keyword evidence="5 9" id="KW-0560">Oxidoreductase</keyword>
<dbReference type="CDD" id="cd05213">
    <property type="entry name" value="NAD_bind_Glutamyl_tRNA_reduct"/>
    <property type="match status" value="1"/>
</dbReference>
<evidence type="ECO:0000256" key="4">
    <source>
        <dbReference type="ARBA" id="ARBA00022857"/>
    </source>
</evidence>
<dbReference type="InterPro" id="IPR018214">
    <property type="entry name" value="GluRdtase_CS"/>
</dbReference>
<dbReference type="OrthoDB" id="110209at2"/>
<keyword evidence="4 9" id="KW-0521">NADP</keyword>
<dbReference type="EC" id="1.2.1.70" evidence="3 9"/>
<dbReference type="InterPro" id="IPR036343">
    <property type="entry name" value="GluRdtase_N_sf"/>
</dbReference>
<proteinExistence type="inferred from homology"/>
<dbReference type="InterPro" id="IPR015896">
    <property type="entry name" value="4pyrrol_synth_GluRdtase_dimer"/>
</dbReference>
<dbReference type="PANTHER" id="PTHR43013">
    <property type="entry name" value="GLUTAMYL-TRNA REDUCTASE"/>
    <property type="match status" value="1"/>
</dbReference>
<dbReference type="Gene3D" id="3.30.460.30">
    <property type="entry name" value="Glutamyl-tRNA reductase, N-terminal domain"/>
    <property type="match status" value="1"/>
</dbReference>
<dbReference type="InterPro" id="IPR006151">
    <property type="entry name" value="Shikm_DH/Glu-tRNA_Rdtase"/>
</dbReference>
<comment type="subunit">
    <text evidence="9">Homodimer.</text>
</comment>
<dbReference type="GO" id="GO:0019353">
    <property type="term" value="P:protoporphyrinogen IX biosynthetic process from glutamate"/>
    <property type="evidence" value="ECO:0007669"/>
    <property type="project" value="TreeGrafter"/>
</dbReference>
<feature type="binding site" evidence="9 11">
    <location>
        <begin position="48"/>
        <end position="51"/>
    </location>
    <ligand>
        <name>substrate</name>
    </ligand>
</feature>
<evidence type="ECO:0000256" key="10">
    <source>
        <dbReference type="PIRSR" id="PIRSR000445-1"/>
    </source>
</evidence>
<evidence type="ECO:0000256" key="11">
    <source>
        <dbReference type="PIRSR" id="PIRSR000445-2"/>
    </source>
</evidence>
<dbReference type="InterPro" id="IPR036453">
    <property type="entry name" value="GluRdtase_dimer_dom_sf"/>
</dbReference>
<evidence type="ECO:0000256" key="13">
    <source>
        <dbReference type="PIRSR" id="PIRSR000445-4"/>
    </source>
</evidence>
<comment type="catalytic activity">
    <reaction evidence="7 9 14">
        <text>(S)-4-amino-5-oxopentanoate + tRNA(Glu) + NADP(+) = L-glutamyl-tRNA(Glu) + NADPH + H(+)</text>
        <dbReference type="Rhea" id="RHEA:12344"/>
        <dbReference type="Rhea" id="RHEA-COMP:9663"/>
        <dbReference type="Rhea" id="RHEA-COMP:9680"/>
        <dbReference type="ChEBI" id="CHEBI:15378"/>
        <dbReference type="ChEBI" id="CHEBI:57501"/>
        <dbReference type="ChEBI" id="CHEBI:57783"/>
        <dbReference type="ChEBI" id="CHEBI:58349"/>
        <dbReference type="ChEBI" id="CHEBI:78442"/>
        <dbReference type="ChEBI" id="CHEBI:78520"/>
        <dbReference type="EC" id="1.2.1.70"/>
    </reaction>
</comment>
<evidence type="ECO:0000256" key="14">
    <source>
        <dbReference type="RuleBase" id="RU000584"/>
    </source>
</evidence>
<dbReference type="InterPro" id="IPR000343">
    <property type="entry name" value="4pyrrol_synth_GluRdtase"/>
</dbReference>
<dbReference type="SUPFAM" id="SSF69075">
    <property type="entry name" value="Glutamyl tRNA-reductase dimerization domain"/>
    <property type="match status" value="1"/>
</dbReference>
<dbReference type="UniPathway" id="UPA00251">
    <property type="reaction ID" value="UER00316"/>
</dbReference>
<feature type="domain" description="Glutamyl-tRNA reductase N-terminal" evidence="17">
    <location>
        <begin position="6"/>
        <end position="151"/>
    </location>
</feature>
<gene>
    <name evidence="9" type="primary">hemA</name>
    <name evidence="18" type="ORF">VI33_04135</name>
</gene>
<evidence type="ECO:0000256" key="6">
    <source>
        <dbReference type="ARBA" id="ARBA00023244"/>
    </source>
</evidence>
<evidence type="ECO:0000313" key="19">
    <source>
        <dbReference type="Proteomes" id="UP000066549"/>
    </source>
</evidence>
<feature type="domain" description="Quinate/shikimate 5-dehydrogenase/glutamyl-tRNA reductase" evidence="16">
    <location>
        <begin position="167"/>
        <end position="299"/>
    </location>
</feature>
<dbReference type="Gene3D" id="3.40.50.720">
    <property type="entry name" value="NAD(P)-binding Rossmann-like Domain"/>
    <property type="match status" value="1"/>
</dbReference>
<sequence>MKVTVLGINHKSAPASLRDKFVFNQDSLTKSLNEFKANLKTGVLILSTCNRTEIYSSVSNDKVLREWLCKHHNVKIKEINDHCYFLKGSAALRHAISVGAGLDSMIIGEPQILGQVKQAYRISENGSLLDNNLIPFFSKVFELSKIIRSKTQIGTNSTTIASAAVRLITKIFGAISDLNILFIGAGEMNELSAKYFAKYSPKKSTIANRTLDKASKLAKKINGDSCLISDVEKIIHQYDVVVSCTGSQLPIIGLGMIEEAIKIRKHKPMFFVDLAVPADIEKEIENLDDTFLYNLDDLAMLAQEGIDLRTQELEKAFRLLDKLLNDYLKNQNTKNVPLTISLKNLFDDTKSKELEKAIKEIQKGIDPKEVCEKLARNLTKKLLHFPTKSINEDKNNAKLIKQIYKLKD</sequence>
<comment type="pathway">
    <text evidence="1 9 14">Porphyrin-containing compound metabolism; protoporphyrin-IX biosynthesis; 5-aminolevulinate from L-glutamyl-tRNA(Glu): step 1/2.</text>
</comment>
<evidence type="ECO:0000259" key="16">
    <source>
        <dbReference type="Pfam" id="PF01488"/>
    </source>
</evidence>
<evidence type="ECO:0000256" key="7">
    <source>
        <dbReference type="ARBA" id="ARBA00047464"/>
    </source>
</evidence>
<organism evidence="18 19">
    <name type="scientific">Methylophilales bacterium MBRS-H7</name>
    <dbReference type="NCBI Taxonomy" id="1623450"/>
    <lineage>
        <taxon>Bacteria</taxon>
        <taxon>Pseudomonadati</taxon>
        <taxon>Pseudomonadota</taxon>
        <taxon>Betaproteobacteria</taxon>
        <taxon>Nitrosomonadales</taxon>
        <taxon>OM43 clade</taxon>
    </lineage>
</organism>
<dbReference type="NCBIfam" id="TIGR01035">
    <property type="entry name" value="hemA"/>
    <property type="match status" value="1"/>
</dbReference>
<evidence type="ECO:0000313" key="18">
    <source>
        <dbReference type="EMBL" id="AKO65910.1"/>
    </source>
</evidence>
<evidence type="ECO:0000256" key="8">
    <source>
        <dbReference type="ARBA" id="ARBA00068659"/>
    </source>
</evidence>
<name>A0A0H4J1L1_9PROT</name>
<dbReference type="PIRSF" id="PIRSF000445">
    <property type="entry name" value="4pyrrol_synth_GluRdtase"/>
    <property type="match status" value="1"/>
</dbReference>
<keyword evidence="19" id="KW-1185">Reference proteome</keyword>